<dbReference type="Gene3D" id="1.20.1220.20">
    <property type="entry name" value="Uncharcterised protein PF01724"/>
    <property type="match status" value="1"/>
</dbReference>
<dbReference type="EMBL" id="AB046568">
    <property type="protein sequence ID" value="BAB21497.1"/>
    <property type="molecule type" value="Genomic_DNA"/>
</dbReference>
<sequence length="202" mass="23850">MIKISGIPSSSISKRSFPKKKSQAKILSILLHIFYTMRTLSKEELKELYDKDFPLWVEINLQLLKEKAYDLVDWENLLEEIEDMGRSDLKACISYLAVILEHLYKWDNFKNLAGGEDVGSTWIKSIRNARKEILKVFDMYPSLRSKLPLELTTAWKHARRELEYWLEDNDYDPEKFNIPEKCPYTYEEAMSRDLKKELKGSS</sequence>
<reference evidence="1" key="1">
    <citation type="journal article" date="2001" name="Biochem. Biophys. Res. Commun.">
        <title>The genes for anabolic 2-oxoglutarate: ferredoxin oxidoreductase from Hydrogenobacter thermophilus TK-6.</title>
        <authorList>
            <person name="Yun N.R."/>
            <person name="Arai H."/>
            <person name="Ishii M."/>
            <person name="Igarashi Y."/>
        </authorList>
    </citation>
    <scope>NUCLEOTIDE SEQUENCE</scope>
    <source>
        <strain evidence="1">TK-6</strain>
    </source>
</reference>
<name>Q9AJL7_HYDTH</name>
<evidence type="ECO:0000313" key="1">
    <source>
        <dbReference type="EMBL" id="BAB21497.1"/>
    </source>
</evidence>
<evidence type="ECO:0008006" key="2">
    <source>
        <dbReference type="Google" id="ProtNLM"/>
    </source>
</evidence>
<dbReference type="Pfam" id="PF01724">
    <property type="entry name" value="DUF29"/>
    <property type="match status" value="1"/>
</dbReference>
<protein>
    <recommendedName>
        <fullName evidence="2">DUF29 domain-containing protein</fullName>
    </recommendedName>
</protein>
<proteinExistence type="predicted"/>
<organism evidence="1">
    <name type="scientific">Hydrogenobacter thermophilus</name>
    <dbReference type="NCBI Taxonomy" id="940"/>
    <lineage>
        <taxon>Bacteria</taxon>
        <taxon>Pseudomonadati</taxon>
        <taxon>Aquificota</taxon>
        <taxon>Aquificia</taxon>
        <taxon>Aquificales</taxon>
        <taxon>Aquificaceae</taxon>
        <taxon>Hydrogenobacter</taxon>
    </lineage>
</organism>
<dbReference type="PANTHER" id="PTHR34235">
    <property type="entry name" value="SLR1203 PROTEIN-RELATED"/>
    <property type="match status" value="1"/>
</dbReference>
<dbReference type="InterPro" id="IPR002636">
    <property type="entry name" value="DUF29"/>
</dbReference>
<dbReference type="AlphaFoldDB" id="Q9AJL7"/>
<accession>Q9AJL7</accession>